<feature type="transmembrane region" description="Helical" evidence="10">
    <location>
        <begin position="208"/>
        <end position="228"/>
    </location>
</feature>
<feature type="domain" description="Histidine kinase" evidence="11">
    <location>
        <begin position="263"/>
        <end position="457"/>
    </location>
</feature>
<dbReference type="GO" id="GO:0016020">
    <property type="term" value="C:membrane"/>
    <property type="evidence" value="ECO:0007669"/>
    <property type="project" value="InterPro"/>
</dbReference>
<evidence type="ECO:0000256" key="10">
    <source>
        <dbReference type="SAM" id="Phobius"/>
    </source>
</evidence>
<dbReference type="GO" id="GO:0046983">
    <property type="term" value="F:protein dimerization activity"/>
    <property type="evidence" value="ECO:0007669"/>
    <property type="project" value="InterPro"/>
</dbReference>
<dbReference type="PANTHER" id="PTHR24421:SF10">
    <property type="entry name" value="NITRATE_NITRITE SENSOR PROTEIN NARQ"/>
    <property type="match status" value="1"/>
</dbReference>
<keyword evidence="10" id="KW-0812">Transmembrane</keyword>
<dbReference type="CDD" id="cd16917">
    <property type="entry name" value="HATPase_UhpB-NarQ-NarX-like"/>
    <property type="match status" value="1"/>
</dbReference>
<dbReference type="InterPro" id="IPR011712">
    <property type="entry name" value="Sig_transdc_His_kin_sub3_dim/P"/>
</dbReference>
<feature type="coiled-coil region" evidence="9">
    <location>
        <begin position="229"/>
        <end position="270"/>
    </location>
</feature>
<dbReference type="PROSITE" id="PS50109">
    <property type="entry name" value="HIS_KIN"/>
    <property type="match status" value="1"/>
</dbReference>
<dbReference type="InterPro" id="IPR036890">
    <property type="entry name" value="HATPase_C_sf"/>
</dbReference>
<reference evidence="12 13" key="1">
    <citation type="submission" date="2016-01" db="EMBL/GenBank/DDBJ databases">
        <authorList>
            <person name="Oliw E.H."/>
        </authorList>
    </citation>
    <scope>NUCLEOTIDE SEQUENCE [LARGE SCALE GENOMIC DNA]</scope>
    <source>
        <strain evidence="12 13">DY10</strain>
    </source>
</reference>
<evidence type="ECO:0000259" key="11">
    <source>
        <dbReference type="PROSITE" id="PS50109"/>
    </source>
</evidence>
<gene>
    <name evidence="12" type="ORF">AWR27_05800</name>
</gene>
<dbReference type="InterPro" id="IPR005467">
    <property type="entry name" value="His_kinase_dom"/>
</dbReference>
<evidence type="ECO:0000256" key="6">
    <source>
        <dbReference type="ARBA" id="ARBA00022777"/>
    </source>
</evidence>
<evidence type="ECO:0000313" key="12">
    <source>
        <dbReference type="EMBL" id="AQG78880.1"/>
    </source>
</evidence>
<dbReference type="SUPFAM" id="SSF55874">
    <property type="entry name" value="ATPase domain of HSP90 chaperone/DNA topoisomerase II/histidine kinase"/>
    <property type="match status" value="1"/>
</dbReference>
<sequence>MLLHITYPTLRLFLDGMLLMMTLYAFATFIWHHKLLYAWYGLYLLGMIANLYFNDKAHQLQDQHAPESAVALAQWLEVSIQTVAFIFYIHFARTLLNLRRRDPFSFRLTNYMLFVLATGQLIDSGGLWLGSSAVVTEWRSLLTDLNRYVMAGLTFMIVPRMLRLRDVVSSFFIAGTAFFVGGSILAVTLNLFGFAARIPEQPFSYPLTVMQLGIIIESLLFTIAISFLNRQTEREKIQYQAQLIEQLRENEAKQARLNNLRDEIARDLHDEMGSQLSSISILSQTTTRYVDDERARHRLVIIGQTARQVMDSMREIVWSLNSASDSLQDVGQRIRETATILFEDSPVRLHVSLTADEQPLNLSHRHRRELFLIAKECLTNILRHANAQTVWISLKREPTGLVLRIQDNGRGFDSDRPSSGLGLSNLRLRAERLGATLHIESEPGQGTYVEVVWAACVGANLPVNQSVHPSKAPPIAVVV</sequence>
<keyword evidence="9" id="KW-0175">Coiled coil</keyword>
<dbReference type="SMART" id="SM00387">
    <property type="entry name" value="HATPase_c"/>
    <property type="match status" value="1"/>
</dbReference>
<dbReference type="Pfam" id="PF07695">
    <property type="entry name" value="7TMR-DISM_7TM"/>
    <property type="match status" value="1"/>
</dbReference>
<evidence type="ECO:0000256" key="7">
    <source>
        <dbReference type="ARBA" id="ARBA00022840"/>
    </source>
</evidence>
<organism evidence="12 13">
    <name type="scientific">Spirosoma montaniterrae</name>
    <dbReference type="NCBI Taxonomy" id="1178516"/>
    <lineage>
        <taxon>Bacteria</taxon>
        <taxon>Pseudomonadati</taxon>
        <taxon>Bacteroidota</taxon>
        <taxon>Cytophagia</taxon>
        <taxon>Cytophagales</taxon>
        <taxon>Cytophagaceae</taxon>
        <taxon>Spirosoma</taxon>
    </lineage>
</organism>
<dbReference type="Pfam" id="PF02518">
    <property type="entry name" value="HATPase_c"/>
    <property type="match status" value="1"/>
</dbReference>
<name>A0A1P9WU73_9BACT</name>
<dbReference type="KEGG" id="smon:AWR27_05800"/>
<dbReference type="InterPro" id="IPR050482">
    <property type="entry name" value="Sensor_HK_TwoCompSys"/>
</dbReference>
<keyword evidence="7" id="KW-0067">ATP-binding</keyword>
<feature type="transmembrane region" description="Helical" evidence="10">
    <location>
        <begin position="12"/>
        <end position="31"/>
    </location>
</feature>
<dbReference type="Gene3D" id="3.30.565.10">
    <property type="entry name" value="Histidine kinase-like ATPase, C-terminal domain"/>
    <property type="match status" value="1"/>
</dbReference>
<keyword evidence="10" id="KW-1133">Transmembrane helix</keyword>
<evidence type="ECO:0000256" key="5">
    <source>
        <dbReference type="ARBA" id="ARBA00022741"/>
    </source>
</evidence>
<evidence type="ECO:0000256" key="2">
    <source>
        <dbReference type="ARBA" id="ARBA00012438"/>
    </source>
</evidence>
<dbReference type="AlphaFoldDB" id="A0A1P9WU73"/>
<evidence type="ECO:0000256" key="3">
    <source>
        <dbReference type="ARBA" id="ARBA00022553"/>
    </source>
</evidence>
<keyword evidence="4" id="KW-0808">Transferase</keyword>
<feature type="transmembrane region" description="Helical" evidence="10">
    <location>
        <begin position="171"/>
        <end position="196"/>
    </location>
</feature>
<keyword evidence="5" id="KW-0547">Nucleotide-binding</keyword>
<dbReference type="InterPro" id="IPR003594">
    <property type="entry name" value="HATPase_dom"/>
</dbReference>
<evidence type="ECO:0000256" key="8">
    <source>
        <dbReference type="ARBA" id="ARBA00023012"/>
    </source>
</evidence>
<dbReference type="InterPro" id="IPR011623">
    <property type="entry name" value="7TMR_DISM_rcpt_extracell_dom1"/>
</dbReference>
<comment type="catalytic activity">
    <reaction evidence="1">
        <text>ATP + protein L-histidine = ADP + protein N-phospho-L-histidine.</text>
        <dbReference type="EC" id="2.7.13.3"/>
    </reaction>
</comment>
<dbReference type="STRING" id="1178516.AWR27_05800"/>
<dbReference type="EC" id="2.7.13.3" evidence="2"/>
<evidence type="ECO:0000313" key="13">
    <source>
        <dbReference type="Proteomes" id="UP000187941"/>
    </source>
</evidence>
<keyword evidence="8" id="KW-0902">Two-component regulatory system</keyword>
<accession>A0A1P9WU73</accession>
<dbReference type="Gene3D" id="1.20.5.1930">
    <property type="match status" value="1"/>
</dbReference>
<evidence type="ECO:0000256" key="4">
    <source>
        <dbReference type="ARBA" id="ARBA00022679"/>
    </source>
</evidence>
<dbReference type="PANTHER" id="PTHR24421">
    <property type="entry name" value="NITRATE/NITRITE SENSOR PROTEIN NARX-RELATED"/>
    <property type="match status" value="1"/>
</dbReference>
<dbReference type="GO" id="GO:0005524">
    <property type="term" value="F:ATP binding"/>
    <property type="evidence" value="ECO:0007669"/>
    <property type="project" value="UniProtKB-KW"/>
</dbReference>
<proteinExistence type="predicted"/>
<feature type="transmembrane region" description="Helical" evidence="10">
    <location>
        <begin position="36"/>
        <end position="53"/>
    </location>
</feature>
<dbReference type="Proteomes" id="UP000187941">
    <property type="component" value="Chromosome"/>
</dbReference>
<dbReference type="RefSeq" id="WP_077130323.1">
    <property type="nucleotide sequence ID" value="NZ_CP014263.1"/>
</dbReference>
<protein>
    <recommendedName>
        <fullName evidence="2">histidine kinase</fullName>
        <ecNumber evidence="2">2.7.13.3</ecNumber>
    </recommendedName>
</protein>
<dbReference type="GO" id="GO:0000155">
    <property type="term" value="F:phosphorelay sensor kinase activity"/>
    <property type="evidence" value="ECO:0007669"/>
    <property type="project" value="InterPro"/>
</dbReference>
<dbReference type="Pfam" id="PF07730">
    <property type="entry name" value="HisKA_3"/>
    <property type="match status" value="1"/>
</dbReference>
<keyword evidence="10" id="KW-0472">Membrane</keyword>
<keyword evidence="13" id="KW-1185">Reference proteome</keyword>
<evidence type="ECO:0000256" key="9">
    <source>
        <dbReference type="SAM" id="Coils"/>
    </source>
</evidence>
<keyword evidence="3" id="KW-0597">Phosphoprotein</keyword>
<dbReference type="EMBL" id="CP014263">
    <property type="protein sequence ID" value="AQG78880.1"/>
    <property type="molecule type" value="Genomic_DNA"/>
</dbReference>
<keyword evidence="6" id="KW-0418">Kinase</keyword>
<evidence type="ECO:0000256" key="1">
    <source>
        <dbReference type="ARBA" id="ARBA00000085"/>
    </source>
</evidence>